<evidence type="ECO:0000313" key="2">
    <source>
        <dbReference type="EMBL" id="GIY86221.1"/>
    </source>
</evidence>
<sequence>MASSGLEPETCGTERQSASHSTIQNPKISDEAEIKSGIETDPSFLDRGPDHAACYGCEPVNVSMFREIIPEQDINYNDMRPRSDYIHW</sequence>
<gene>
    <name evidence="2" type="ORF">CEXT_417691</name>
</gene>
<accession>A0AAV4WWF6</accession>
<protein>
    <submittedName>
        <fullName evidence="2">Uncharacterized protein</fullName>
    </submittedName>
</protein>
<dbReference type="AlphaFoldDB" id="A0AAV4WWF6"/>
<feature type="region of interest" description="Disordered" evidence="1">
    <location>
        <begin position="1"/>
        <end position="31"/>
    </location>
</feature>
<reference evidence="2 3" key="1">
    <citation type="submission" date="2021-06" db="EMBL/GenBank/DDBJ databases">
        <title>Caerostris extrusa draft genome.</title>
        <authorList>
            <person name="Kono N."/>
            <person name="Arakawa K."/>
        </authorList>
    </citation>
    <scope>NUCLEOTIDE SEQUENCE [LARGE SCALE GENOMIC DNA]</scope>
</reference>
<comment type="caution">
    <text evidence="2">The sequence shown here is derived from an EMBL/GenBank/DDBJ whole genome shotgun (WGS) entry which is preliminary data.</text>
</comment>
<evidence type="ECO:0000256" key="1">
    <source>
        <dbReference type="SAM" id="MobiDB-lite"/>
    </source>
</evidence>
<dbReference type="EMBL" id="BPLR01016763">
    <property type="protein sequence ID" value="GIY86221.1"/>
    <property type="molecule type" value="Genomic_DNA"/>
</dbReference>
<evidence type="ECO:0000313" key="3">
    <source>
        <dbReference type="Proteomes" id="UP001054945"/>
    </source>
</evidence>
<name>A0AAV4WWF6_CAEEX</name>
<keyword evidence="3" id="KW-1185">Reference proteome</keyword>
<dbReference type="Proteomes" id="UP001054945">
    <property type="component" value="Unassembled WGS sequence"/>
</dbReference>
<proteinExistence type="predicted"/>
<feature type="compositionally biased region" description="Polar residues" evidence="1">
    <location>
        <begin position="13"/>
        <end position="27"/>
    </location>
</feature>
<organism evidence="2 3">
    <name type="scientific">Caerostris extrusa</name>
    <name type="common">Bark spider</name>
    <name type="synonym">Caerostris bankana</name>
    <dbReference type="NCBI Taxonomy" id="172846"/>
    <lineage>
        <taxon>Eukaryota</taxon>
        <taxon>Metazoa</taxon>
        <taxon>Ecdysozoa</taxon>
        <taxon>Arthropoda</taxon>
        <taxon>Chelicerata</taxon>
        <taxon>Arachnida</taxon>
        <taxon>Araneae</taxon>
        <taxon>Araneomorphae</taxon>
        <taxon>Entelegynae</taxon>
        <taxon>Araneoidea</taxon>
        <taxon>Araneidae</taxon>
        <taxon>Caerostris</taxon>
    </lineage>
</organism>